<feature type="active site" description="Nucleophile" evidence="19">
    <location>
        <position position="205"/>
    </location>
</feature>
<evidence type="ECO:0000256" key="1">
    <source>
        <dbReference type="ARBA" id="ARBA00000111"/>
    </source>
</evidence>
<dbReference type="GO" id="GO:0008970">
    <property type="term" value="F:phospholipase A1 activity"/>
    <property type="evidence" value="ECO:0007669"/>
    <property type="project" value="UniProtKB-EC"/>
</dbReference>
<keyword evidence="14" id="KW-0442">Lipid degradation</keyword>
<evidence type="ECO:0000256" key="11">
    <source>
        <dbReference type="ARBA" id="ARBA00022729"/>
    </source>
</evidence>
<dbReference type="CDD" id="cd00541">
    <property type="entry name" value="OMPLA"/>
    <property type="match status" value="1"/>
</dbReference>
<dbReference type="PRINTS" id="PR01486">
    <property type="entry name" value="PHPHLIPASEA1"/>
</dbReference>
<dbReference type="Gene3D" id="2.40.230.10">
    <property type="entry name" value="Phospholipase A1"/>
    <property type="match status" value="1"/>
</dbReference>
<evidence type="ECO:0000313" key="22">
    <source>
        <dbReference type="EMBL" id="RXJ59955.1"/>
    </source>
</evidence>
<dbReference type="EMBL" id="PDKN01000002">
    <property type="protein sequence ID" value="RXJ59955.1"/>
    <property type="molecule type" value="Genomic_DNA"/>
</dbReference>
<evidence type="ECO:0000256" key="14">
    <source>
        <dbReference type="ARBA" id="ARBA00022963"/>
    </source>
</evidence>
<keyword evidence="9" id="KW-0812">Transmembrane</keyword>
<proteinExistence type="inferred from homology"/>
<keyword evidence="16" id="KW-0472">Membrane</keyword>
<evidence type="ECO:0000313" key="23">
    <source>
        <dbReference type="Proteomes" id="UP000290657"/>
    </source>
</evidence>
<dbReference type="SUPFAM" id="SSF56931">
    <property type="entry name" value="Outer membrane phospholipase A (OMPLA)"/>
    <property type="match status" value="1"/>
</dbReference>
<keyword evidence="21" id="KW-0175">Coiled coil</keyword>
<protein>
    <recommendedName>
        <fullName evidence="18">Phosphatidylcholine 1-acylhydrolase</fullName>
        <ecNumber evidence="6">3.1.1.32</ecNumber>
        <ecNumber evidence="7">3.1.1.4</ecNumber>
    </recommendedName>
</protein>
<evidence type="ECO:0000256" key="21">
    <source>
        <dbReference type="SAM" id="Coils"/>
    </source>
</evidence>
<evidence type="ECO:0000256" key="15">
    <source>
        <dbReference type="ARBA" id="ARBA00023098"/>
    </source>
</evidence>
<comment type="subcellular location">
    <subcellularLocation>
        <location evidence="3">Cell outer membrane</location>
        <topology evidence="3">Multi-pass membrane protein</topology>
    </subcellularLocation>
</comment>
<evidence type="ECO:0000256" key="2">
    <source>
        <dbReference type="ARBA" id="ARBA00001604"/>
    </source>
</evidence>
<keyword evidence="17" id="KW-0998">Cell outer membrane</keyword>
<gene>
    <name evidence="22" type="ORF">CRV04_02765</name>
</gene>
<evidence type="ECO:0000256" key="13">
    <source>
        <dbReference type="ARBA" id="ARBA00022837"/>
    </source>
</evidence>
<comment type="caution">
    <text evidence="22">The sequence shown here is derived from an EMBL/GenBank/DDBJ whole genome shotgun (WGS) entry which is preliminary data.</text>
</comment>
<dbReference type="GO" id="GO:0016042">
    <property type="term" value="P:lipid catabolic process"/>
    <property type="evidence" value="ECO:0007669"/>
    <property type="project" value="UniProtKB-KW"/>
</dbReference>
<reference evidence="22 23" key="1">
    <citation type="submission" date="2017-10" db="EMBL/GenBank/DDBJ databases">
        <title>Genomics of the genus Arcobacter.</title>
        <authorList>
            <person name="Perez-Cataluna A."/>
            <person name="Figueras M.J."/>
        </authorList>
    </citation>
    <scope>NUCLEOTIDE SEQUENCE [LARGE SCALE GENOMIC DNA]</scope>
    <source>
        <strain evidence="22 23">CECT 8987</strain>
    </source>
</reference>
<keyword evidence="12" id="KW-0378">Hydrolase</keyword>
<evidence type="ECO:0000256" key="18">
    <source>
        <dbReference type="ARBA" id="ARBA00032375"/>
    </source>
</evidence>
<feature type="binding site" description="in dimeric form" evidence="20">
    <location>
        <position position="168"/>
    </location>
    <ligand>
        <name>Ca(2+)</name>
        <dbReference type="ChEBI" id="CHEBI:29108"/>
        <label>1</label>
    </ligand>
</feature>
<keyword evidence="15" id="KW-0443">Lipid metabolism</keyword>
<evidence type="ECO:0000256" key="12">
    <source>
        <dbReference type="ARBA" id="ARBA00022801"/>
    </source>
</evidence>
<evidence type="ECO:0000256" key="20">
    <source>
        <dbReference type="PIRSR" id="PIRSR603187-2"/>
    </source>
</evidence>
<feature type="coiled-coil region" evidence="21">
    <location>
        <begin position="41"/>
        <end position="82"/>
    </location>
</feature>
<evidence type="ECO:0000256" key="3">
    <source>
        <dbReference type="ARBA" id="ARBA00004571"/>
    </source>
</evidence>
<accession>A0A4Q0XSZ6</accession>
<dbReference type="InterPro" id="IPR036541">
    <property type="entry name" value="PLipase_A1_sf"/>
</dbReference>
<dbReference type="GO" id="GO:0046872">
    <property type="term" value="F:metal ion binding"/>
    <property type="evidence" value="ECO:0007669"/>
    <property type="project" value="UniProtKB-KW"/>
</dbReference>
<comment type="similarity">
    <text evidence="4">Belongs to the phospholipase A1 family.</text>
</comment>
<dbReference type="PANTHER" id="PTHR40457:SF1">
    <property type="entry name" value="PHOSPHOLIPASE A1"/>
    <property type="match status" value="1"/>
</dbReference>
<dbReference type="RefSeq" id="WP_128995163.1">
    <property type="nucleotide sequence ID" value="NZ_PDKN01000002.1"/>
</dbReference>
<evidence type="ECO:0000256" key="8">
    <source>
        <dbReference type="ARBA" id="ARBA00022452"/>
    </source>
</evidence>
<keyword evidence="10 20" id="KW-0479">Metal-binding</keyword>
<evidence type="ECO:0000256" key="19">
    <source>
        <dbReference type="PIRSR" id="PIRSR603187-1"/>
    </source>
</evidence>
<dbReference type="EC" id="3.1.1.32" evidence="6"/>
<organism evidence="22 23">
    <name type="scientific">Candidatus Marinarcus aquaticus</name>
    <dbReference type="NCBI Taxonomy" id="2044504"/>
    <lineage>
        <taxon>Bacteria</taxon>
        <taxon>Pseudomonadati</taxon>
        <taxon>Campylobacterota</taxon>
        <taxon>Epsilonproteobacteria</taxon>
        <taxon>Campylobacterales</taxon>
        <taxon>Arcobacteraceae</taxon>
        <taxon>Candidatus Marinarcus</taxon>
    </lineage>
</organism>
<dbReference type="EC" id="3.1.1.4" evidence="7"/>
<name>A0A4Q0XSZ6_9BACT</name>
<evidence type="ECO:0000256" key="6">
    <source>
        <dbReference type="ARBA" id="ARBA00013179"/>
    </source>
</evidence>
<keyword evidence="11" id="KW-0732">Signal</keyword>
<dbReference type="OrthoDB" id="188433at2"/>
<feature type="binding site" description="in dimeric form" evidence="20">
    <location>
        <position position="248"/>
    </location>
    <ligand>
        <name>Ca(2+)</name>
        <dbReference type="ChEBI" id="CHEBI:29108"/>
        <label>1</label>
    </ligand>
</feature>
<evidence type="ECO:0000256" key="17">
    <source>
        <dbReference type="ARBA" id="ARBA00023237"/>
    </source>
</evidence>
<keyword evidence="13 20" id="KW-0106">Calcium</keyword>
<sequence>MKKSILLLFLTISTLLSQDEQIKKAMQLEEAGQYKEAMLIYKQLALKNEDTKEELEATLQSMDEVEQEKVNLKNGLNHIKKAFKEVEDKTTNSAIEQALSSAFNIYPYKENYFLPISYDTKSREDRDRNEAKFQISIKKPISYNLFGLKETLNFGYTQTSWWQIYSDSSPFRETNYQPEIYMLAPYFNHEESTLKAYKIGFLHESNGQHGNDSRSWNRLYLEGYFQFENFFAVPRVWYRIPEKKSDDDNRDIEDYLGYGDLNLIYAYGEHTFKLLLRNNLKFNDDNKGFAQASWLFPFPGSKDTFGYIQLSSGYGDSLIDYDHEINRIGFGISLSR</sequence>
<comment type="cofactor">
    <cofactor evidence="20">
        <name>Ca(2+)</name>
        <dbReference type="ChEBI" id="CHEBI:29108"/>
    </cofactor>
    <text evidence="20">Binds 1 Ca(2+) ion per monomer.</text>
</comment>
<dbReference type="GO" id="GO:0009279">
    <property type="term" value="C:cell outer membrane"/>
    <property type="evidence" value="ECO:0007669"/>
    <property type="project" value="UniProtKB-SubCell"/>
</dbReference>
<feature type="binding site" description="in dimeric form" evidence="20">
    <location>
        <position position="213"/>
    </location>
    <ligand>
        <name>Ca(2+)</name>
        <dbReference type="ChEBI" id="CHEBI:29108"/>
        <label>1</label>
    </ligand>
</feature>
<evidence type="ECO:0000256" key="9">
    <source>
        <dbReference type="ARBA" id="ARBA00022692"/>
    </source>
</evidence>
<dbReference type="Pfam" id="PF02253">
    <property type="entry name" value="PLA1"/>
    <property type="match status" value="1"/>
</dbReference>
<comment type="catalytic activity">
    <reaction evidence="2">
        <text>a 1,2-diacyl-sn-glycero-3-phosphocholine + H2O = a 1-acyl-sn-glycero-3-phosphocholine + a fatty acid + H(+)</text>
        <dbReference type="Rhea" id="RHEA:15801"/>
        <dbReference type="ChEBI" id="CHEBI:15377"/>
        <dbReference type="ChEBI" id="CHEBI:15378"/>
        <dbReference type="ChEBI" id="CHEBI:28868"/>
        <dbReference type="ChEBI" id="CHEBI:57643"/>
        <dbReference type="ChEBI" id="CHEBI:58168"/>
        <dbReference type="EC" id="3.1.1.4"/>
    </reaction>
</comment>
<evidence type="ECO:0000256" key="4">
    <source>
        <dbReference type="ARBA" id="ARBA00010525"/>
    </source>
</evidence>
<evidence type="ECO:0000256" key="16">
    <source>
        <dbReference type="ARBA" id="ARBA00023136"/>
    </source>
</evidence>
<keyword evidence="23" id="KW-1185">Reference proteome</keyword>
<dbReference type="AlphaFoldDB" id="A0A4Q0XSZ6"/>
<comment type="subunit">
    <text evidence="5">Homodimer; dimerization is reversible, and the dimeric form is the active one.</text>
</comment>
<evidence type="ECO:0000256" key="10">
    <source>
        <dbReference type="ARBA" id="ARBA00022723"/>
    </source>
</evidence>
<evidence type="ECO:0000256" key="7">
    <source>
        <dbReference type="ARBA" id="ARBA00013278"/>
    </source>
</evidence>
<evidence type="ECO:0000256" key="5">
    <source>
        <dbReference type="ARBA" id="ARBA00011702"/>
    </source>
</evidence>
<comment type="catalytic activity">
    <reaction evidence="1">
        <text>a 1,2-diacyl-sn-glycero-3-phosphocholine + H2O = a 2-acyl-sn-glycero-3-phosphocholine + a fatty acid + H(+)</text>
        <dbReference type="Rhea" id="RHEA:18689"/>
        <dbReference type="ChEBI" id="CHEBI:15377"/>
        <dbReference type="ChEBI" id="CHEBI:15378"/>
        <dbReference type="ChEBI" id="CHEBI:28868"/>
        <dbReference type="ChEBI" id="CHEBI:57643"/>
        <dbReference type="ChEBI" id="CHEBI:57875"/>
        <dbReference type="EC" id="3.1.1.32"/>
    </reaction>
</comment>
<dbReference type="PANTHER" id="PTHR40457">
    <property type="entry name" value="PHOSPHOLIPASE A1"/>
    <property type="match status" value="1"/>
</dbReference>
<dbReference type="GO" id="GO:0004623">
    <property type="term" value="F:phospholipase A2 activity"/>
    <property type="evidence" value="ECO:0007669"/>
    <property type="project" value="UniProtKB-EC"/>
</dbReference>
<keyword evidence="8" id="KW-1134">Transmembrane beta strand</keyword>
<feature type="active site" description="Proton acceptor" evidence="19">
    <location>
        <position position="203"/>
    </location>
</feature>
<dbReference type="InterPro" id="IPR003187">
    <property type="entry name" value="PLipase_A1"/>
</dbReference>
<dbReference type="Proteomes" id="UP000290657">
    <property type="component" value="Unassembled WGS sequence"/>
</dbReference>